<dbReference type="GO" id="GO:0046872">
    <property type="term" value="F:metal ion binding"/>
    <property type="evidence" value="ECO:0007669"/>
    <property type="project" value="UniProtKB-KW"/>
</dbReference>
<dbReference type="PROSITE" id="PS40000">
    <property type="entry name" value="DM_1"/>
    <property type="match status" value="1"/>
</dbReference>
<evidence type="ECO:0000256" key="7">
    <source>
        <dbReference type="SAM" id="MobiDB-lite"/>
    </source>
</evidence>
<dbReference type="PANTHER" id="PTHR12322:SF116">
    <property type="entry name" value="DOUBLESEX-MAB RELATED 99B"/>
    <property type="match status" value="1"/>
</dbReference>
<dbReference type="FunFam" id="4.10.1040.10:FF:000001">
    <property type="entry name" value="doublesex- and mab-3-related transcription factor 1"/>
    <property type="match status" value="1"/>
</dbReference>
<dbReference type="GO" id="GO:0007548">
    <property type="term" value="P:sex differentiation"/>
    <property type="evidence" value="ECO:0007669"/>
    <property type="project" value="TreeGrafter"/>
</dbReference>
<keyword evidence="12" id="KW-1185">Reference proteome</keyword>
<evidence type="ECO:0000256" key="1">
    <source>
        <dbReference type="ARBA" id="ARBA00006834"/>
    </source>
</evidence>
<dbReference type="Proteomes" id="UP000285301">
    <property type="component" value="Unassembled WGS sequence"/>
</dbReference>
<evidence type="ECO:0000256" key="3">
    <source>
        <dbReference type="ARBA" id="ARBA00022833"/>
    </source>
</evidence>
<comment type="caution">
    <text evidence="11">The sequence shown here is derived from an EMBL/GenBank/DDBJ whole genome shotgun (WGS) entry which is preliminary data.</text>
</comment>
<dbReference type="Gene3D" id="1.10.8.10">
    <property type="entry name" value="DNA helicase RuvA subunit, C-terminal domain"/>
    <property type="match status" value="1"/>
</dbReference>
<dbReference type="Gene3D" id="4.10.1040.10">
    <property type="entry name" value="DM DNA-binding domain"/>
    <property type="match status" value="1"/>
</dbReference>
<evidence type="ECO:0000313" key="11">
    <source>
        <dbReference type="EMBL" id="RWS12416.1"/>
    </source>
</evidence>
<evidence type="ECO:0000313" key="12">
    <source>
        <dbReference type="Proteomes" id="UP000285301"/>
    </source>
</evidence>
<name>A0A443RAX9_9ACAR</name>
<dbReference type="SUPFAM" id="SSF46934">
    <property type="entry name" value="UBA-like"/>
    <property type="match status" value="1"/>
</dbReference>
<keyword evidence="5 6" id="KW-0539">Nucleus</keyword>
<dbReference type="SMART" id="SM00301">
    <property type="entry name" value="DM"/>
    <property type="match status" value="1"/>
</dbReference>
<feature type="compositionally biased region" description="Polar residues" evidence="7">
    <location>
        <begin position="183"/>
        <end position="196"/>
    </location>
</feature>
<evidence type="ECO:0000313" key="10">
    <source>
        <dbReference type="EMBL" id="RWS12362.1"/>
    </source>
</evidence>
<evidence type="ECO:0000256" key="2">
    <source>
        <dbReference type="ARBA" id="ARBA00022723"/>
    </source>
</evidence>
<keyword evidence="2 6" id="KW-0479">Metal-binding</keyword>
<accession>A0A443RAX9</accession>
<proteinExistence type="inferred from homology"/>
<dbReference type="PROSITE" id="PS51140">
    <property type="entry name" value="CUE"/>
    <property type="match status" value="1"/>
</dbReference>
<feature type="non-terminal residue" evidence="11">
    <location>
        <position position="1"/>
    </location>
</feature>
<dbReference type="InterPro" id="IPR009060">
    <property type="entry name" value="UBA-like_sf"/>
</dbReference>
<keyword evidence="3 6" id="KW-0862">Zinc</keyword>
<evidence type="ECO:0000259" key="9">
    <source>
        <dbReference type="PROSITE" id="PS51140"/>
    </source>
</evidence>
<dbReference type="GO" id="GO:0000981">
    <property type="term" value="F:DNA-binding transcription factor activity, RNA polymerase II-specific"/>
    <property type="evidence" value="ECO:0007669"/>
    <property type="project" value="TreeGrafter"/>
</dbReference>
<dbReference type="GO" id="GO:0000978">
    <property type="term" value="F:RNA polymerase II cis-regulatory region sequence-specific DNA binding"/>
    <property type="evidence" value="ECO:0007669"/>
    <property type="project" value="TreeGrafter"/>
</dbReference>
<dbReference type="PANTHER" id="PTHR12322">
    <property type="entry name" value="DOUBLESEX AND MAB-3 RELATED TRANSCRIPTION FACTOR DMRT"/>
    <property type="match status" value="1"/>
</dbReference>
<dbReference type="InterPro" id="IPR036407">
    <property type="entry name" value="DM_DNA-bd_sf"/>
</dbReference>
<dbReference type="SUPFAM" id="SSF82927">
    <property type="entry name" value="Cysteine-rich DNA binding domain, (DM domain)"/>
    <property type="match status" value="1"/>
</dbReference>
<feature type="compositionally biased region" description="Polar residues" evidence="7">
    <location>
        <begin position="315"/>
        <end position="329"/>
    </location>
</feature>
<feature type="region of interest" description="Disordered" evidence="7">
    <location>
        <begin position="124"/>
        <end position="255"/>
    </location>
</feature>
<feature type="non-terminal residue" evidence="11">
    <location>
        <position position="538"/>
    </location>
</feature>
<dbReference type="PROSITE" id="PS50809">
    <property type="entry name" value="DM_2"/>
    <property type="match status" value="1"/>
</dbReference>
<reference evidence="11" key="2">
    <citation type="submission" date="2018-11" db="EMBL/GenBank/DDBJ databases">
        <title>Trombidioid mite genomics.</title>
        <authorList>
            <person name="Dong X."/>
        </authorList>
    </citation>
    <scope>NUCLEOTIDE SEQUENCE</scope>
    <source>
        <strain evidence="11">UoL-WK</strain>
    </source>
</reference>
<dbReference type="STRING" id="1965070.A0A443RAX9"/>
<feature type="compositionally biased region" description="Basic and acidic residues" evidence="7">
    <location>
        <begin position="153"/>
        <end position="179"/>
    </location>
</feature>
<dbReference type="OrthoDB" id="6162476at2759"/>
<feature type="compositionally biased region" description="Low complexity" evidence="7">
    <location>
        <begin position="197"/>
        <end position="220"/>
    </location>
</feature>
<comment type="subcellular location">
    <subcellularLocation>
        <location evidence="6">Nucleus</location>
    </subcellularLocation>
</comment>
<dbReference type="InterPro" id="IPR001275">
    <property type="entry name" value="DM_DNA-bd"/>
</dbReference>
<dbReference type="GO" id="GO:0005634">
    <property type="term" value="C:nucleus"/>
    <property type="evidence" value="ECO:0007669"/>
    <property type="project" value="UniProtKB-SubCell"/>
</dbReference>
<dbReference type="Pfam" id="PF00751">
    <property type="entry name" value="DM"/>
    <property type="match status" value="1"/>
</dbReference>
<gene>
    <name evidence="10" type="ORF">B4U79_01777</name>
    <name evidence="11" type="ORF">B4U79_13213</name>
</gene>
<evidence type="ECO:0000259" key="8">
    <source>
        <dbReference type="PROSITE" id="PS50809"/>
    </source>
</evidence>
<reference evidence="11 12" key="1">
    <citation type="journal article" date="2018" name="Gigascience">
        <title>Genomes of trombidid mites reveal novel predicted allergens and laterally-transferred genes associated with secondary metabolism.</title>
        <authorList>
            <person name="Dong X."/>
            <person name="Chaisiri K."/>
            <person name="Xia D."/>
            <person name="Armstrong S.D."/>
            <person name="Fang Y."/>
            <person name="Donnelly M.J."/>
            <person name="Kadowaki T."/>
            <person name="McGarry J.W."/>
            <person name="Darby A.C."/>
            <person name="Makepeace B.L."/>
        </authorList>
    </citation>
    <scope>NUCLEOTIDE SEQUENCE [LARGE SCALE GENOMIC DNA]</scope>
    <source>
        <strain evidence="11">UoL-WK</strain>
    </source>
</reference>
<evidence type="ECO:0000256" key="5">
    <source>
        <dbReference type="ARBA" id="ARBA00023242"/>
    </source>
</evidence>
<feature type="domain" description="DM" evidence="8">
    <location>
        <begin position="33"/>
        <end position="80"/>
    </location>
</feature>
<dbReference type="InterPro" id="IPR005173">
    <property type="entry name" value="DMA"/>
</dbReference>
<dbReference type="EMBL" id="NCKU01001344">
    <property type="protein sequence ID" value="RWS12362.1"/>
    <property type="molecule type" value="Genomic_DNA"/>
</dbReference>
<protein>
    <submittedName>
        <fullName evidence="11">Doublesex-and mab-3-related transcription factor A2-like protein</fullName>
    </submittedName>
</protein>
<feature type="domain" description="CUE" evidence="9">
    <location>
        <begin position="255"/>
        <end position="298"/>
    </location>
</feature>
<evidence type="ECO:0000256" key="6">
    <source>
        <dbReference type="PROSITE-ProRule" id="PRU00070"/>
    </source>
</evidence>
<dbReference type="InterPro" id="IPR003892">
    <property type="entry name" value="CUE"/>
</dbReference>
<feature type="compositionally biased region" description="Polar residues" evidence="7">
    <location>
        <begin position="242"/>
        <end position="254"/>
    </location>
</feature>
<feature type="region of interest" description="Disordered" evidence="7">
    <location>
        <begin position="298"/>
        <end position="331"/>
    </location>
</feature>
<dbReference type="AlphaFoldDB" id="A0A443RAX9"/>
<evidence type="ECO:0000256" key="4">
    <source>
        <dbReference type="ARBA" id="ARBA00023125"/>
    </source>
</evidence>
<sequence length="538" mass="57603">SPLDSNPVTSPQPPPSALLLRSAAERYQRTPKCARCRNHGVVSALKGHKRYCRWKDCSCAKCTLIAERQRVMAAQVALRRQQAQEENEARELSMLYGCHEGLMAMHRAGFTFSAAMAQLMQAGRSNSKGVDTKDTKLANGGENIGAVETSKTMIEKSGDGNEEELGKSDSTEWQSDVKRQKTSADAINNSNTSGHTNSKASNIGAAAAIAGNNTNNNSGAESADETDEHQSDSDDYGAISEGESTINNNCGNESSNDETLDVLTKIFPNHKTQTLSAALNSSGGDVLQVIEQLLSKNNNVTSNGESEDLRKTPQQRESSNRFETQQASSGDVDAAAYSKSVHLYSAKDLSTHTRPAVASKHHNSPPFYSMLTNLAPNESAHSMPPLLMNAVAAESVSQRDTHRRNLSTHLHNMQQIHHSLSPFQRGILGVASPYANLFPAFPTSAANFGFFGACSTSTPSSSTPSVVVTQQPQCFTSSSGNNLRCQTDNMGVFEHIISSKKCTSTTTAANWSHDVAAGGSGEGEDRKNESSSPPASKS</sequence>
<keyword evidence="4 6" id="KW-0238">DNA-binding</keyword>
<dbReference type="InterPro" id="IPR026607">
    <property type="entry name" value="DMRT"/>
</dbReference>
<feature type="DNA-binding region" description="DM" evidence="6">
    <location>
        <begin position="33"/>
        <end position="80"/>
    </location>
</feature>
<dbReference type="GO" id="GO:0043130">
    <property type="term" value="F:ubiquitin binding"/>
    <property type="evidence" value="ECO:0007669"/>
    <property type="project" value="InterPro"/>
</dbReference>
<organism evidence="11 12">
    <name type="scientific">Dinothrombium tinctorium</name>
    <dbReference type="NCBI Taxonomy" id="1965070"/>
    <lineage>
        <taxon>Eukaryota</taxon>
        <taxon>Metazoa</taxon>
        <taxon>Ecdysozoa</taxon>
        <taxon>Arthropoda</taxon>
        <taxon>Chelicerata</taxon>
        <taxon>Arachnida</taxon>
        <taxon>Acari</taxon>
        <taxon>Acariformes</taxon>
        <taxon>Trombidiformes</taxon>
        <taxon>Prostigmata</taxon>
        <taxon>Anystina</taxon>
        <taxon>Parasitengona</taxon>
        <taxon>Trombidioidea</taxon>
        <taxon>Trombidiidae</taxon>
        <taxon>Dinothrombium</taxon>
    </lineage>
</organism>
<dbReference type="EMBL" id="NCKU01001328">
    <property type="protein sequence ID" value="RWS12416.1"/>
    <property type="molecule type" value="Genomic_DNA"/>
</dbReference>
<comment type="similarity">
    <text evidence="1">Belongs to the DMRT family.</text>
</comment>
<dbReference type="Pfam" id="PF03474">
    <property type="entry name" value="DMA"/>
    <property type="match status" value="1"/>
</dbReference>
<feature type="region of interest" description="Disordered" evidence="7">
    <location>
        <begin position="511"/>
        <end position="538"/>
    </location>
</feature>